<evidence type="ECO:0000313" key="2">
    <source>
        <dbReference type="EMBL" id="CAA9490818.1"/>
    </source>
</evidence>
<name>A0A6J4SG31_9SPHN</name>
<feature type="region of interest" description="Disordered" evidence="1">
    <location>
        <begin position="61"/>
        <end position="133"/>
    </location>
</feature>
<protein>
    <submittedName>
        <fullName evidence="2">Uncharacterized protein</fullName>
    </submittedName>
</protein>
<feature type="non-terminal residue" evidence="2">
    <location>
        <position position="267"/>
    </location>
</feature>
<dbReference type="AlphaFoldDB" id="A0A6J4SG31"/>
<feature type="region of interest" description="Disordered" evidence="1">
    <location>
        <begin position="229"/>
        <end position="257"/>
    </location>
</feature>
<evidence type="ECO:0000256" key="1">
    <source>
        <dbReference type="SAM" id="MobiDB-lite"/>
    </source>
</evidence>
<accession>A0A6J4SG31</accession>
<feature type="compositionally biased region" description="Low complexity" evidence="1">
    <location>
        <begin position="85"/>
        <end position="98"/>
    </location>
</feature>
<gene>
    <name evidence="2" type="ORF">AVDCRST_MAG09-17</name>
</gene>
<proteinExistence type="predicted"/>
<feature type="non-terminal residue" evidence="2">
    <location>
        <position position="1"/>
    </location>
</feature>
<sequence>GRIVDFACLGRHQSMPAPRRAPLRDRRAGIVRRARGDRGAGNARRAGRSVAYSRILDRPVDAGVADQPDRTAGRVPAGVGPGDQRWSSHSSRRAASAGLRRRRHHLDPAVPAPVRLAGGAGGRQPADDVCRRRPGDAGAAGRLCCGRGSADPGFPDRHRGAAWPAWHPKAELELDPRALAQAVRLFVAVRDRFVDRDVRRFGNHRATCHPAVGRDRALVGRRAAAVARHADRGGDRHHPADDHAGAHLRAAGRDRPGRLCVRPAGPL</sequence>
<reference evidence="2" key="1">
    <citation type="submission" date="2020-02" db="EMBL/GenBank/DDBJ databases">
        <authorList>
            <person name="Meier V. D."/>
        </authorList>
    </citation>
    <scope>NUCLEOTIDE SEQUENCE</scope>
    <source>
        <strain evidence="2">AVDCRST_MAG09</strain>
    </source>
</reference>
<dbReference type="EMBL" id="CADCVZ010000003">
    <property type="protein sequence ID" value="CAA9490818.1"/>
    <property type="molecule type" value="Genomic_DNA"/>
</dbReference>
<organism evidence="2">
    <name type="scientific">uncultured Sphingomonas sp</name>
    <dbReference type="NCBI Taxonomy" id="158754"/>
    <lineage>
        <taxon>Bacteria</taxon>
        <taxon>Pseudomonadati</taxon>
        <taxon>Pseudomonadota</taxon>
        <taxon>Alphaproteobacteria</taxon>
        <taxon>Sphingomonadales</taxon>
        <taxon>Sphingomonadaceae</taxon>
        <taxon>Sphingomonas</taxon>
        <taxon>environmental samples</taxon>
    </lineage>
</organism>